<reference evidence="1" key="1">
    <citation type="submission" date="2022-04" db="EMBL/GenBank/DDBJ databases">
        <title>Jade perch genome.</title>
        <authorList>
            <person name="Chao B."/>
        </authorList>
    </citation>
    <scope>NUCLEOTIDE SEQUENCE</scope>
    <source>
        <strain evidence="1">CB-2022</strain>
    </source>
</reference>
<evidence type="ECO:0000313" key="1">
    <source>
        <dbReference type="EMBL" id="KAI3369339.1"/>
    </source>
</evidence>
<proteinExistence type="predicted"/>
<name>A0ACB8WP32_9TELE</name>
<organism evidence="1 2">
    <name type="scientific">Scortum barcoo</name>
    <name type="common">barcoo grunter</name>
    <dbReference type="NCBI Taxonomy" id="214431"/>
    <lineage>
        <taxon>Eukaryota</taxon>
        <taxon>Metazoa</taxon>
        <taxon>Chordata</taxon>
        <taxon>Craniata</taxon>
        <taxon>Vertebrata</taxon>
        <taxon>Euteleostomi</taxon>
        <taxon>Actinopterygii</taxon>
        <taxon>Neopterygii</taxon>
        <taxon>Teleostei</taxon>
        <taxon>Neoteleostei</taxon>
        <taxon>Acanthomorphata</taxon>
        <taxon>Eupercaria</taxon>
        <taxon>Centrarchiformes</taxon>
        <taxon>Terapontoidei</taxon>
        <taxon>Terapontidae</taxon>
        <taxon>Scortum</taxon>
    </lineage>
</organism>
<keyword evidence="2" id="KW-1185">Reference proteome</keyword>
<sequence>MEAENMVHSDSMSPASPSESVRSSSGGELKTSLTEGSARRSQQTLTIRLGLPEPVKVIVMEDRDAILPCSLGSGENIESRLFDWRKDYQKDGSKNVFMYDGKKQDLLRQSEQFRGRVSHFPDELKNGNASIKITETKLADGGNYTCIFPHLQPERKFNIELVVGAAPKPYVTIIKSDHGVLLQCEVLGVSPKPQLQWQDSDGNLVPAKDPQEEKRGGGYDIILQAAVTKTDTYRCVVTQKEIHHQTQAEIYVPPIDIMVNGGDFSRPTPQLGVKVCVGSVQRGGGRFGCWS</sequence>
<accession>A0ACB8WP32</accession>
<dbReference type="EMBL" id="CM041537">
    <property type="protein sequence ID" value="KAI3369339.1"/>
    <property type="molecule type" value="Genomic_DNA"/>
</dbReference>
<gene>
    <name evidence="1" type="ORF">L3Q82_007456</name>
</gene>
<evidence type="ECO:0000313" key="2">
    <source>
        <dbReference type="Proteomes" id="UP000831701"/>
    </source>
</evidence>
<comment type="caution">
    <text evidence="1">The sequence shown here is derived from an EMBL/GenBank/DDBJ whole genome shotgun (WGS) entry which is preliminary data.</text>
</comment>
<dbReference type="Proteomes" id="UP000831701">
    <property type="component" value="Chromosome 7"/>
</dbReference>
<protein>
    <submittedName>
        <fullName evidence="1">Uncharacterized protein</fullName>
    </submittedName>
</protein>